<dbReference type="InterPro" id="IPR001584">
    <property type="entry name" value="Integrase_cat-core"/>
</dbReference>
<evidence type="ECO:0000256" key="2">
    <source>
        <dbReference type="SAM" id="Phobius"/>
    </source>
</evidence>
<sequence>MFGSGKACGKNSSMTERSSERWGGWGFPIPTACAYYYFIVVLIKLSELKTWSVGYQTMCDYLKLSEWETLQIYNELKPQKNEENENENMHTKRFYDCIYLAYGYLIAFIDGCSRKILYYDIGDKKDQLFFINSLLKCMRISGLKPFILTTDNGGEFFGALSVTVLKLLEINHWRTKPYTPQQNGKIERFWRRLEKLSNYNDIESFVVSYNGIVSQRSLREFAIKHLNINLLKKDATPDLIYEKAKKISEYHDGIIVEFDKKDDT</sequence>
<dbReference type="InterPro" id="IPR012337">
    <property type="entry name" value="RNaseH-like_sf"/>
</dbReference>
<evidence type="ECO:0000256" key="1">
    <source>
        <dbReference type="SAM" id="MobiDB-lite"/>
    </source>
</evidence>
<dbReference type="InterPro" id="IPR036397">
    <property type="entry name" value="RNaseH_sf"/>
</dbReference>
<feature type="domain" description="Integrase catalytic" evidence="3">
    <location>
        <begin position="74"/>
        <end position="245"/>
    </location>
</feature>
<dbReference type="Pfam" id="PF00665">
    <property type="entry name" value="rve"/>
    <property type="match status" value="1"/>
</dbReference>
<keyword evidence="2" id="KW-1133">Transmembrane helix</keyword>
<proteinExistence type="predicted"/>
<keyword evidence="5" id="KW-1185">Reference proteome</keyword>
<dbReference type="SUPFAM" id="SSF53098">
    <property type="entry name" value="Ribonuclease H-like"/>
    <property type="match status" value="1"/>
</dbReference>
<accession>A0ABR2K969</accession>
<dbReference type="EMBL" id="JAPFFF010000006">
    <property type="protein sequence ID" value="KAK8887670.1"/>
    <property type="molecule type" value="Genomic_DNA"/>
</dbReference>
<evidence type="ECO:0000259" key="3">
    <source>
        <dbReference type="PROSITE" id="PS50994"/>
    </source>
</evidence>
<comment type="caution">
    <text evidence="4">The sequence shown here is derived from an EMBL/GenBank/DDBJ whole genome shotgun (WGS) entry which is preliminary data.</text>
</comment>
<keyword evidence="2" id="KW-0812">Transmembrane</keyword>
<gene>
    <name evidence="4" type="ORF">M9Y10_038723</name>
</gene>
<feature type="transmembrane region" description="Helical" evidence="2">
    <location>
        <begin position="22"/>
        <end position="43"/>
    </location>
</feature>
<evidence type="ECO:0000313" key="5">
    <source>
        <dbReference type="Proteomes" id="UP001470230"/>
    </source>
</evidence>
<dbReference type="PROSITE" id="PS50994">
    <property type="entry name" value="INTEGRASE"/>
    <property type="match status" value="1"/>
</dbReference>
<keyword evidence="2" id="KW-0472">Membrane</keyword>
<feature type="region of interest" description="Disordered" evidence="1">
    <location>
        <begin position="1"/>
        <end position="20"/>
    </location>
</feature>
<protein>
    <recommendedName>
        <fullName evidence="3">Integrase catalytic domain-containing protein</fullName>
    </recommendedName>
</protein>
<reference evidence="4 5" key="1">
    <citation type="submission" date="2024-04" db="EMBL/GenBank/DDBJ databases">
        <title>Tritrichomonas musculus Genome.</title>
        <authorList>
            <person name="Alves-Ferreira E."/>
            <person name="Grigg M."/>
            <person name="Lorenzi H."/>
            <person name="Galac M."/>
        </authorList>
    </citation>
    <scope>NUCLEOTIDE SEQUENCE [LARGE SCALE GENOMIC DNA]</scope>
    <source>
        <strain evidence="4 5">EAF2021</strain>
    </source>
</reference>
<evidence type="ECO:0000313" key="4">
    <source>
        <dbReference type="EMBL" id="KAK8887670.1"/>
    </source>
</evidence>
<organism evidence="4 5">
    <name type="scientific">Tritrichomonas musculus</name>
    <dbReference type="NCBI Taxonomy" id="1915356"/>
    <lineage>
        <taxon>Eukaryota</taxon>
        <taxon>Metamonada</taxon>
        <taxon>Parabasalia</taxon>
        <taxon>Tritrichomonadida</taxon>
        <taxon>Tritrichomonadidae</taxon>
        <taxon>Tritrichomonas</taxon>
    </lineage>
</organism>
<dbReference type="Proteomes" id="UP001470230">
    <property type="component" value="Unassembled WGS sequence"/>
</dbReference>
<name>A0ABR2K969_9EUKA</name>
<dbReference type="Gene3D" id="3.30.420.10">
    <property type="entry name" value="Ribonuclease H-like superfamily/Ribonuclease H"/>
    <property type="match status" value="1"/>
</dbReference>